<reference evidence="5" key="1">
    <citation type="submission" date="2017-06" db="EMBL/GenBank/DDBJ databases">
        <authorList>
            <person name="Rastogi G."/>
            <person name="Vaishampayan P."/>
            <person name="Seuylemezian A."/>
        </authorList>
    </citation>
    <scope>NUCLEOTIDE SEQUENCE [LARGE SCALE GENOMIC DNA]</scope>
    <source>
        <strain evidence="5">PI11</strain>
    </source>
</reference>
<dbReference type="GO" id="GO:0015074">
    <property type="term" value="P:DNA integration"/>
    <property type="evidence" value="ECO:0007669"/>
    <property type="project" value="UniProtKB-KW"/>
</dbReference>
<name>A0A2G5FLH0_9PSED</name>
<dbReference type="GO" id="GO:0003677">
    <property type="term" value="F:DNA binding"/>
    <property type="evidence" value="ECO:0007669"/>
    <property type="project" value="InterPro"/>
</dbReference>
<dbReference type="InterPro" id="IPR002104">
    <property type="entry name" value="Integrase_catalytic"/>
</dbReference>
<keyword evidence="2" id="KW-0233">DNA recombination</keyword>
<dbReference type="CDD" id="cd00796">
    <property type="entry name" value="INT_Rci_Hp1_C"/>
    <property type="match status" value="1"/>
</dbReference>
<dbReference type="InterPro" id="IPR050090">
    <property type="entry name" value="Tyrosine_recombinase_XerCD"/>
</dbReference>
<evidence type="ECO:0000256" key="1">
    <source>
        <dbReference type="ARBA" id="ARBA00022908"/>
    </source>
</evidence>
<dbReference type="RefSeq" id="WP_099524785.1">
    <property type="nucleotide sequence ID" value="NZ_NIQU01000004.1"/>
</dbReference>
<dbReference type="EMBL" id="NIQU01000004">
    <property type="protein sequence ID" value="PIA68868.1"/>
    <property type="molecule type" value="Genomic_DNA"/>
</dbReference>
<feature type="domain" description="Tyr recombinase" evidence="3">
    <location>
        <begin position="161"/>
        <end position="357"/>
    </location>
</feature>
<dbReference type="SUPFAM" id="SSF56349">
    <property type="entry name" value="DNA breaking-rejoining enzymes"/>
    <property type="match status" value="1"/>
</dbReference>
<keyword evidence="1" id="KW-0229">DNA integration</keyword>
<sequence length="357" mass="41423">MATIRNRGEYQWEVQIRRKGYPAQRKTFETKADAQAWARMIESEMDRGVFVSRVEAERTLFSELIDRYIAEVAPKHKGAYSEIKRLGALKRHPMAGRIVATLTSSDFARYRDERLKIRKGNTVKRELALFQCVLEVARREWGIHLADNPVRMVSRPSYNDERSRRLAHDEEAYLLSALEYYERREDGTYADGSHNPWIRPIVQLALETAMRRGELFELRWKHVSLERRTAHLPATKNGFPRSLPLTPKAVELLRHLPRSLCGRVFPTTPDALKKAFVRGLARARARYVDDCEKEAATPQEDFLLDLRFHDLRHEATCRLATKLPNLIELASVTGHREVNMLKRYYNITAEELAAKLA</sequence>
<dbReference type="Proteomes" id="UP000229504">
    <property type="component" value="Unassembled WGS sequence"/>
</dbReference>
<evidence type="ECO:0000313" key="4">
    <source>
        <dbReference type="EMBL" id="PIA68868.1"/>
    </source>
</evidence>
<protein>
    <submittedName>
        <fullName evidence="4">Integrase</fullName>
    </submittedName>
</protein>
<dbReference type="GO" id="GO:0006310">
    <property type="term" value="P:DNA recombination"/>
    <property type="evidence" value="ECO:0007669"/>
    <property type="project" value="UniProtKB-KW"/>
</dbReference>
<dbReference type="InterPro" id="IPR011010">
    <property type="entry name" value="DNA_brk_join_enz"/>
</dbReference>
<accession>A0A2G5FLH0</accession>
<organism evidence="4 5">
    <name type="scientific">Pseudomonas sediminis</name>
    <dbReference type="NCBI Taxonomy" id="1691904"/>
    <lineage>
        <taxon>Bacteria</taxon>
        <taxon>Pseudomonadati</taxon>
        <taxon>Pseudomonadota</taxon>
        <taxon>Gammaproteobacteria</taxon>
        <taxon>Pseudomonadales</taxon>
        <taxon>Pseudomonadaceae</taxon>
        <taxon>Pseudomonas</taxon>
    </lineage>
</organism>
<dbReference type="AlphaFoldDB" id="A0A2G5FLH0"/>
<dbReference type="PANTHER" id="PTHR30349:SF94">
    <property type="entry name" value="INTEGRASE_RECOMBINASE HI_1414-RELATED"/>
    <property type="match status" value="1"/>
</dbReference>
<evidence type="ECO:0000259" key="3">
    <source>
        <dbReference type="PROSITE" id="PS51898"/>
    </source>
</evidence>
<dbReference type="PROSITE" id="PS51898">
    <property type="entry name" value="TYR_RECOMBINASE"/>
    <property type="match status" value="1"/>
</dbReference>
<evidence type="ECO:0000256" key="2">
    <source>
        <dbReference type="ARBA" id="ARBA00023172"/>
    </source>
</evidence>
<dbReference type="InterPro" id="IPR013762">
    <property type="entry name" value="Integrase-like_cat_sf"/>
</dbReference>
<proteinExistence type="predicted"/>
<comment type="caution">
    <text evidence="4">The sequence shown here is derived from an EMBL/GenBank/DDBJ whole genome shotgun (WGS) entry which is preliminary data.</text>
</comment>
<gene>
    <name evidence="4" type="ORF">CDO35_11130</name>
</gene>
<evidence type="ECO:0000313" key="5">
    <source>
        <dbReference type="Proteomes" id="UP000229504"/>
    </source>
</evidence>
<dbReference type="PANTHER" id="PTHR30349">
    <property type="entry name" value="PHAGE INTEGRASE-RELATED"/>
    <property type="match status" value="1"/>
</dbReference>
<dbReference type="Gene3D" id="1.10.443.10">
    <property type="entry name" value="Intergrase catalytic core"/>
    <property type="match status" value="1"/>
</dbReference>
<dbReference type="Pfam" id="PF00589">
    <property type="entry name" value="Phage_integrase"/>
    <property type="match status" value="1"/>
</dbReference>